<gene>
    <name evidence="2" type="ORF">ABZ931_02525</name>
</gene>
<name>A0ABV3ARS5_9ACTN</name>
<feature type="region of interest" description="Disordered" evidence="1">
    <location>
        <begin position="67"/>
        <end position="102"/>
    </location>
</feature>
<organism evidence="2 3">
    <name type="scientific">Streptomyces neyagawaensis</name>
    <dbReference type="NCBI Taxonomy" id="42238"/>
    <lineage>
        <taxon>Bacteria</taxon>
        <taxon>Bacillati</taxon>
        <taxon>Actinomycetota</taxon>
        <taxon>Actinomycetes</taxon>
        <taxon>Kitasatosporales</taxon>
        <taxon>Streptomycetaceae</taxon>
        <taxon>Streptomyces</taxon>
    </lineage>
</organism>
<evidence type="ECO:0000313" key="2">
    <source>
        <dbReference type="EMBL" id="MEU6799887.1"/>
    </source>
</evidence>
<sequence length="116" mass="13088">MSAGWQDGWIILWVAYTLRRVLSSLINQGLAGWRSCYCDNEDNWCDGARYRVALTGERVPITLLPNGRHAHHLAPRPAPTASERRGPDPAEQPPTAPDEPERGWWARLAEWMKGNA</sequence>
<reference evidence="2 3" key="1">
    <citation type="submission" date="2024-06" db="EMBL/GenBank/DDBJ databases">
        <title>The Natural Products Discovery Center: Release of the First 8490 Sequenced Strains for Exploring Actinobacteria Biosynthetic Diversity.</title>
        <authorList>
            <person name="Kalkreuter E."/>
            <person name="Kautsar S.A."/>
            <person name="Yang D."/>
            <person name="Bader C.D."/>
            <person name="Teijaro C.N."/>
            <person name="Fluegel L."/>
            <person name="Davis C.M."/>
            <person name="Simpson J.R."/>
            <person name="Lauterbach L."/>
            <person name="Steele A.D."/>
            <person name="Gui C."/>
            <person name="Meng S."/>
            <person name="Li G."/>
            <person name="Viehrig K."/>
            <person name="Ye F."/>
            <person name="Su P."/>
            <person name="Kiefer A.F."/>
            <person name="Nichols A."/>
            <person name="Cepeda A.J."/>
            <person name="Yan W."/>
            <person name="Fan B."/>
            <person name="Jiang Y."/>
            <person name="Adhikari A."/>
            <person name="Zheng C.-J."/>
            <person name="Schuster L."/>
            <person name="Cowan T.M."/>
            <person name="Smanski M.J."/>
            <person name="Chevrette M.G."/>
            <person name="De Carvalho L.P.S."/>
            <person name="Shen B."/>
        </authorList>
    </citation>
    <scope>NUCLEOTIDE SEQUENCE [LARGE SCALE GENOMIC DNA]</scope>
    <source>
        <strain evidence="2 3">NPDC046851</strain>
    </source>
</reference>
<dbReference type="Proteomes" id="UP001551189">
    <property type="component" value="Unassembled WGS sequence"/>
</dbReference>
<keyword evidence="3" id="KW-1185">Reference proteome</keyword>
<accession>A0ABV3ARS5</accession>
<dbReference type="EMBL" id="JBEYXT010000006">
    <property type="protein sequence ID" value="MEU6799887.1"/>
    <property type="molecule type" value="Genomic_DNA"/>
</dbReference>
<protein>
    <submittedName>
        <fullName evidence="2">Uncharacterized protein</fullName>
    </submittedName>
</protein>
<comment type="caution">
    <text evidence="2">The sequence shown here is derived from an EMBL/GenBank/DDBJ whole genome shotgun (WGS) entry which is preliminary data.</text>
</comment>
<evidence type="ECO:0000313" key="3">
    <source>
        <dbReference type="Proteomes" id="UP001551189"/>
    </source>
</evidence>
<dbReference type="RefSeq" id="WP_359690166.1">
    <property type="nucleotide sequence ID" value="NZ_JBEYXT010000006.1"/>
</dbReference>
<evidence type="ECO:0000256" key="1">
    <source>
        <dbReference type="SAM" id="MobiDB-lite"/>
    </source>
</evidence>
<proteinExistence type="predicted"/>